<dbReference type="Proteomes" id="UP000005408">
    <property type="component" value="Unassembled WGS sequence"/>
</dbReference>
<dbReference type="PANTHER" id="PTHR46167">
    <property type="entry name" value="N-LYSINE METHYLTRANSFERASE KMT5A"/>
    <property type="match status" value="1"/>
</dbReference>
<evidence type="ECO:0000313" key="1">
    <source>
        <dbReference type="EnsemblMetazoa" id="G14153.1:cds"/>
    </source>
</evidence>
<dbReference type="InterPro" id="IPR051760">
    <property type="entry name" value="KMT5A"/>
</dbReference>
<sequence length="248" mass="28637">MLKFYIRSGLDKDGFQVKYISDFEGFGVFAKEQFKKGEFLLEYFGKQYCIDAASCVEHICQYVNDNNVKDANARMKLLDIDGRPKLYSDSDPFDSNESSLVEESYSDSLSSVVPLSELNTLSWGHHKIYINYLTILPDFKTPQIVLIDEILESKEKKNPRTVKWSKEDAADLKSHFRKYIFTQKDNNTGNLPCKKEIEDFLKTNNISSLDGLHMKTTISKARTKIFNERKTARLRTSKKLEELELVAI</sequence>
<dbReference type="GO" id="GO:0005634">
    <property type="term" value="C:nucleus"/>
    <property type="evidence" value="ECO:0007669"/>
    <property type="project" value="TreeGrafter"/>
</dbReference>
<dbReference type="SUPFAM" id="SSF82199">
    <property type="entry name" value="SET domain"/>
    <property type="match status" value="1"/>
</dbReference>
<evidence type="ECO:0000313" key="2">
    <source>
        <dbReference type="Proteomes" id="UP000005408"/>
    </source>
</evidence>
<name>A0A8W8IIS7_MAGGI</name>
<keyword evidence="2" id="KW-1185">Reference proteome</keyword>
<accession>A0A8W8IIS7</accession>
<dbReference type="PANTHER" id="PTHR46167:SF1">
    <property type="entry name" value="N-LYSINE METHYLTRANSFERASE KMT5A"/>
    <property type="match status" value="1"/>
</dbReference>
<dbReference type="AlphaFoldDB" id="A0A8W8IIS7"/>
<dbReference type="GO" id="GO:0005700">
    <property type="term" value="C:polytene chromosome"/>
    <property type="evidence" value="ECO:0007669"/>
    <property type="project" value="TreeGrafter"/>
</dbReference>
<protein>
    <submittedName>
        <fullName evidence="1">Uncharacterized protein</fullName>
    </submittedName>
</protein>
<dbReference type="GO" id="GO:0006357">
    <property type="term" value="P:regulation of transcription by RNA polymerase II"/>
    <property type="evidence" value="ECO:0007669"/>
    <property type="project" value="TreeGrafter"/>
</dbReference>
<proteinExistence type="predicted"/>
<dbReference type="InterPro" id="IPR046341">
    <property type="entry name" value="SET_dom_sf"/>
</dbReference>
<dbReference type="GO" id="GO:0042799">
    <property type="term" value="F:histone H4K20 methyltransferase activity"/>
    <property type="evidence" value="ECO:0007669"/>
    <property type="project" value="TreeGrafter"/>
</dbReference>
<reference evidence="1" key="1">
    <citation type="submission" date="2022-08" db="UniProtKB">
        <authorList>
            <consortium name="EnsemblMetazoa"/>
        </authorList>
    </citation>
    <scope>IDENTIFICATION</scope>
    <source>
        <strain evidence="1">05x7-T-G4-1.051#20</strain>
    </source>
</reference>
<organism evidence="1 2">
    <name type="scientific">Magallana gigas</name>
    <name type="common">Pacific oyster</name>
    <name type="synonym">Crassostrea gigas</name>
    <dbReference type="NCBI Taxonomy" id="29159"/>
    <lineage>
        <taxon>Eukaryota</taxon>
        <taxon>Metazoa</taxon>
        <taxon>Spiralia</taxon>
        <taxon>Lophotrochozoa</taxon>
        <taxon>Mollusca</taxon>
        <taxon>Bivalvia</taxon>
        <taxon>Autobranchia</taxon>
        <taxon>Pteriomorphia</taxon>
        <taxon>Ostreida</taxon>
        <taxon>Ostreoidea</taxon>
        <taxon>Ostreidae</taxon>
        <taxon>Magallana</taxon>
    </lineage>
</organism>
<dbReference type="EnsemblMetazoa" id="G14153.1">
    <property type="protein sequence ID" value="G14153.1:cds"/>
    <property type="gene ID" value="G14153"/>
</dbReference>
<dbReference type="GO" id="GO:0043516">
    <property type="term" value="P:regulation of DNA damage response, signal transduction by p53 class mediator"/>
    <property type="evidence" value="ECO:0007669"/>
    <property type="project" value="TreeGrafter"/>
</dbReference>